<dbReference type="Proteomes" id="UP000001940">
    <property type="component" value="Chromosome X"/>
</dbReference>
<dbReference type="SUPFAM" id="SSF52540">
    <property type="entry name" value="P-loop containing nucleoside triphosphate hydrolases"/>
    <property type="match status" value="1"/>
</dbReference>
<keyword evidence="1" id="KW-0233">DNA recombination</keyword>
<evidence type="ECO:0000313" key="5">
    <source>
        <dbReference type="WormBase" id="C11G6.2"/>
    </source>
</evidence>
<dbReference type="Gene3D" id="3.40.50.300">
    <property type="entry name" value="P-loop containing nucleotide triphosphate hydrolases"/>
    <property type="match status" value="1"/>
</dbReference>
<dbReference type="eggNOG" id="KOG0987">
    <property type="taxonomic scope" value="Eukaryota"/>
</dbReference>
<comment type="similarity">
    <text evidence="1">Belongs to the helicase family.</text>
</comment>
<dbReference type="GO" id="GO:0006281">
    <property type="term" value="P:DNA repair"/>
    <property type="evidence" value="ECO:0007669"/>
    <property type="project" value="UniProtKB-KW"/>
</dbReference>
<dbReference type="GO" id="GO:0043139">
    <property type="term" value="F:5'-3' DNA helicase activity"/>
    <property type="evidence" value="ECO:0007669"/>
    <property type="project" value="UniProtKB-EC"/>
</dbReference>
<keyword evidence="1" id="KW-0378">Hydrolase</keyword>
<keyword evidence="1 3" id="KW-0347">Helicase</keyword>
<evidence type="ECO:0000259" key="2">
    <source>
        <dbReference type="Pfam" id="PF05970"/>
    </source>
</evidence>
<dbReference type="PANTHER" id="PTHR47642:SF6">
    <property type="entry name" value="ATP-DEPENDENT DNA HELICASE"/>
    <property type="match status" value="1"/>
</dbReference>
<dbReference type="WormBase" id="C11G6.2">
    <property type="protein sequence ID" value="CE05256"/>
    <property type="gene ID" value="WBGene00007523"/>
</dbReference>
<dbReference type="RefSeq" id="NP_510656.1">
    <property type="nucleotide sequence ID" value="NM_078255.2"/>
</dbReference>
<dbReference type="PaxDb" id="6239-C11G6.2"/>
<comment type="cofactor">
    <cofactor evidence="1">
        <name>Mg(2+)</name>
        <dbReference type="ChEBI" id="CHEBI:18420"/>
    </cofactor>
</comment>
<dbReference type="FunFam" id="3.40.50.300:FF:004938">
    <property type="entry name" value="ATP-dependent DNA helicase"/>
    <property type="match status" value="1"/>
</dbReference>
<dbReference type="InterPro" id="IPR027417">
    <property type="entry name" value="P-loop_NTPase"/>
</dbReference>
<name>Q17908_CAEEL</name>
<dbReference type="UCSC" id="C11G6.2">
    <property type="organism name" value="c. elegans"/>
</dbReference>
<dbReference type="InterPro" id="IPR010285">
    <property type="entry name" value="DNA_helicase_pif1-like_DEAD"/>
</dbReference>
<dbReference type="PANTHER" id="PTHR47642">
    <property type="entry name" value="ATP-DEPENDENT DNA HELICASE"/>
    <property type="match status" value="1"/>
</dbReference>
<reference evidence="3 4" key="1">
    <citation type="journal article" date="1998" name="Science">
        <title>Genome sequence of the nematode C. elegans: a platform for investigating biology.</title>
        <authorList>
            <consortium name="The C. elegans sequencing consortium"/>
            <person name="Sulson J.E."/>
            <person name="Waterston R."/>
        </authorList>
    </citation>
    <scope>NUCLEOTIDE SEQUENCE [LARGE SCALE GENOMIC DNA]</scope>
    <source>
        <strain evidence="3 4">Bristol N2</strain>
    </source>
</reference>
<dbReference type="GO" id="GO:0005524">
    <property type="term" value="F:ATP binding"/>
    <property type="evidence" value="ECO:0007669"/>
    <property type="project" value="UniProtKB-KW"/>
</dbReference>
<proteinExistence type="inferred from homology"/>
<dbReference type="EMBL" id="BX284606">
    <property type="protein sequence ID" value="CAA94112.1"/>
    <property type="molecule type" value="Genomic_DNA"/>
</dbReference>
<dbReference type="Bgee" id="WBGene00007523">
    <property type="expression patterns" value="Expressed in embryo and 1 other cell type or tissue"/>
</dbReference>
<keyword evidence="1" id="KW-0234">DNA repair</keyword>
<keyword evidence="1" id="KW-0227">DNA damage</keyword>
<dbReference type="OrthoDB" id="5876148at2759"/>
<organism evidence="3 4">
    <name type="scientific">Caenorhabditis elegans</name>
    <dbReference type="NCBI Taxonomy" id="6239"/>
    <lineage>
        <taxon>Eukaryota</taxon>
        <taxon>Metazoa</taxon>
        <taxon>Ecdysozoa</taxon>
        <taxon>Nematoda</taxon>
        <taxon>Chromadorea</taxon>
        <taxon>Rhabditida</taxon>
        <taxon>Rhabditina</taxon>
        <taxon>Rhabditomorpha</taxon>
        <taxon>Rhabditoidea</taxon>
        <taxon>Rhabditidae</taxon>
        <taxon>Peloderinae</taxon>
        <taxon>Caenorhabditis</taxon>
    </lineage>
</organism>
<dbReference type="GO" id="GO:0000723">
    <property type="term" value="P:telomere maintenance"/>
    <property type="evidence" value="ECO:0007669"/>
    <property type="project" value="InterPro"/>
</dbReference>
<evidence type="ECO:0000256" key="1">
    <source>
        <dbReference type="RuleBase" id="RU363044"/>
    </source>
</evidence>
<dbReference type="EC" id="5.6.2.3" evidence="1"/>
<comment type="catalytic activity">
    <reaction evidence="1">
        <text>ATP + H2O = ADP + phosphate + H(+)</text>
        <dbReference type="Rhea" id="RHEA:13065"/>
        <dbReference type="ChEBI" id="CHEBI:15377"/>
        <dbReference type="ChEBI" id="CHEBI:15378"/>
        <dbReference type="ChEBI" id="CHEBI:30616"/>
        <dbReference type="ChEBI" id="CHEBI:43474"/>
        <dbReference type="ChEBI" id="CHEBI:456216"/>
        <dbReference type="EC" id="5.6.2.3"/>
    </reaction>
</comment>
<dbReference type="GO" id="GO:0006310">
    <property type="term" value="P:DNA recombination"/>
    <property type="evidence" value="ECO:0007669"/>
    <property type="project" value="UniProtKB-KW"/>
</dbReference>
<dbReference type="FunCoup" id="Q17908">
    <property type="interactions" value="1"/>
</dbReference>
<keyword evidence="1" id="KW-0067">ATP-binding</keyword>
<evidence type="ECO:0000313" key="3">
    <source>
        <dbReference type="EMBL" id="CAA94112.1"/>
    </source>
</evidence>
<evidence type="ECO:0000313" key="4">
    <source>
        <dbReference type="Proteomes" id="UP000001940"/>
    </source>
</evidence>
<accession>Q17908</accession>
<protein>
    <recommendedName>
        <fullName evidence="1">ATP-dependent DNA helicase</fullName>
        <ecNumber evidence="1">5.6.2.3</ecNumber>
    </recommendedName>
</protein>
<dbReference type="PIR" id="T19200">
    <property type="entry name" value="T19200"/>
</dbReference>
<dbReference type="InterPro" id="IPR051055">
    <property type="entry name" value="PIF1_helicase"/>
</dbReference>
<dbReference type="Pfam" id="PF05970">
    <property type="entry name" value="PIF1"/>
    <property type="match status" value="1"/>
</dbReference>
<dbReference type="KEGG" id="cel:CELE_C11G6.2"/>
<dbReference type="InParanoid" id="Q17908"/>
<sequence length="169" mass="18583">MANNEQQDLLNKIIRDDSKNKQVLLMINGAARTGKTFLIKLIENSMNRSAGKRVVLMTGSTGKAAKAIGGRTLHCTIGLPNEKPEDLESLKSQAFIYATTRLIIIDEITLLASWHLDATDMVLKRTQKRTDALFGGLSIILVGDLRQLNLGTRANFSSKPTTTEDKNSN</sequence>
<dbReference type="GO" id="GO:0016887">
    <property type="term" value="F:ATP hydrolysis activity"/>
    <property type="evidence" value="ECO:0007669"/>
    <property type="project" value="RHEA"/>
</dbReference>
<feature type="domain" description="DNA helicase Pif1-like DEAD-box helicase" evidence="2">
    <location>
        <begin position="3"/>
        <end position="148"/>
    </location>
</feature>
<dbReference type="AlphaFoldDB" id="Q17908"/>
<gene>
    <name evidence="3 5" type="ORF">C11G6.2</name>
    <name evidence="3" type="ORF">CELE_C11G6.2</name>
</gene>
<dbReference type="HOGENOM" id="CLU_1579918_0_0_1"/>
<dbReference type="STRING" id="6239.C11G6.2.1"/>
<dbReference type="CTD" id="182520"/>
<dbReference type="OMA" id="RCAFRDV"/>
<dbReference type="AGR" id="WB:WBGene00007523"/>
<keyword evidence="1" id="KW-0547">Nucleotide-binding</keyword>
<dbReference type="PhylomeDB" id="Q17908"/>
<keyword evidence="4" id="KW-1185">Reference proteome</keyword>
<dbReference type="GeneID" id="182520"/>
<dbReference type="SMR" id="Q17908"/>